<organism evidence="1 2">
    <name type="scientific">Acidisarcina polymorpha</name>
    <dbReference type="NCBI Taxonomy" id="2211140"/>
    <lineage>
        <taxon>Bacteria</taxon>
        <taxon>Pseudomonadati</taxon>
        <taxon>Acidobacteriota</taxon>
        <taxon>Terriglobia</taxon>
        <taxon>Terriglobales</taxon>
        <taxon>Acidobacteriaceae</taxon>
        <taxon>Acidisarcina</taxon>
    </lineage>
</organism>
<dbReference type="AlphaFoldDB" id="A0A2Z5G252"/>
<evidence type="ECO:0000313" key="1">
    <source>
        <dbReference type="EMBL" id="AXC12735.1"/>
    </source>
</evidence>
<dbReference type="KEGG" id="abas:ACPOL_3448"/>
<dbReference type="EMBL" id="CP030840">
    <property type="protein sequence ID" value="AXC12735.1"/>
    <property type="molecule type" value="Genomic_DNA"/>
</dbReference>
<evidence type="ECO:0000313" key="2">
    <source>
        <dbReference type="Proteomes" id="UP000253606"/>
    </source>
</evidence>
<reference evidence="1 2" key="1">
    <citation type="journal article" date="2018" name="Front. Microbiol.">
        <title>Hydrolytic Capabilities as a Key to Environmental Success: Chitinolytic and Cellulolytic Acidobacteria From Acidic Sub-arctic Soils and Boreal Peatlands.</title>
        <authorList>
            <person name="Belova S.E."/>
            <person name="Ravin N.V."/>
            <person name="Pankratov T.A."/>
            <person name="Rakitin A.L."/>
            <person name="Ivanova A.A."/>
            <person name="Beletsky A.V."/>
            <person name="Mardanov A.V."/>
            <person name="Sinninghe Damste J.S."/>
            <person name="Dedysh S.N."/>
        </authorList>
    </citation>
    <scope>NUCLEOTIDE SEQUENCE [LARGE SCALE GENOMIC DNA]</scope>
    <source>
        <strain evidence="1 2">SBC82</strain>
    </source>
</reference>
<accession>A0A2Z5G252</accession>
<dbReference type="Proteomes" id="UP000253606">
    <property type="component" value="Chromosome"/>
</dbReference>
<sequence length="38" mass="4441">MIIVDECFGDRAPNEQNSFCPISRFERSRWRGGLRVVV</sequence>
<protein>
    <submittedName>
        <fullName evidence="1">Uncharacterized protein</fullName>
    </submittedName>
</protein>
<proteinExistence type="predicted"/>
<name>A0A2Z5G252_9BACT</name>
<gene>
    <name evidence="1" type="ORF">ACPOL_3448</name>
</gene>
<keyword evidence="2" id="KW-1185">Reference proteome</keyword>